<dbReference type="GO" id="GO:0032259">
    <property type="term" value="P:methylation"/>
    <property type="evidence" value="ECO:0007669"/>
    <property type="project" value="UniProtKB-KW"/>
</dbReference>
<evidence type="ECO:0000256" key="4">
    <source>
        <dbReference type="ARBA" id="ARBA00022691"/>
    </source>
</evidence>
<evidence type="ECO:0000313" key="8">
    <source>
        <dbReference type="EMBL" id="KCV68603.1"/>
    </source>
</evidence>
<dbReference type="OrthoDB" id="7848332at2759"/>
<evidence type="ECO:0000256" key="2">
    <source>
        <dbReference type="ARBA" id="ARBA00022603"/>
    </source>
</evidence>
<evidence type="ECO:0000256" key="6">
    <source>
        <dbReference type="PROSITE-ProRule" id="PRU01015"/>
    </source>
</evidence>
<comment type="catalytic activity">
    <reaction evidence="5">
        <text>L-arginyl-[protein] + S-adenosyl-L-methionine = N(omega)-methyl-L-arginyl-[protein] + S-adenosyl-L-homocysteine + H(+)</text>
        <dbReference type="Rhea" id="RHEA:48100"/>
        <dbReference type="Rhea" id="RHEA-COMP:10532"/>
        <dbReference type="Rhea" id="RHEA-COMP:11990"/>
        <dbReference type="ChEBI" id="CHEBI:15378"/>
        <dbReference type="ChEBI" id="CHEBI:29965"/>
        <dbReference type="ChEBI" id="CHEBI:57856"/>
        <dbReference type="ChEBI" id="CHEBI:59789"/>
        <dbReference type="ChEBI" id="CHEBI:65280"/>
    </reaction>
    <physiologicalReaction direction="left-to-right" evidence="5">
        <dbReference type="Rhea" id="RHEA:48101"/>
    </physiologicalReaction>
</comment>
<dbReference type="Gene3D" id="2.70.160.11">
    <property type="entry name" value="Hnrnp arginine n-methyltransferase1"/>
    <property type="match status" value="1"/>
</dbReference>
<dbReference type="SUPFAM" id="SSF53335">
    <property type="entry name" value="S-adenosyl-L-methionine-dependent methyltransferases"/>
    <property type="match status" value="2"/>
</dbReference>
<dbReference type="InterPro" id="IPR029063">
    <property type="entry name" value="SAM-dependent_MTases_sf"/>
</dbReference>
<dbReference type="GO" id="GO:0035242">
    <property type="term" value="F:protein-arginine omega-N asymmetric methyltransferase activity"/>
    <property type="evidence" value="ECO:0007669"/>
    <property type="project" value="UniProtKB-EC"/>
</dbReference>
<keyword evidence="2 6" id="KW-0489">Methyltransferase</keyword>
<dbReference type="InterPro" id="IPR055135">
    <property type="entry name" value="PRMT_dom"/>
</dbReference>
<keyword evidence="3 6" id="KW-0808">Transferase</keyword>
<evidence type="ECO:0000313" key="9">
    <source>
        <dbReference type="Proteomes" id="UP000030693"/>
    </source>
</evidence>
<proteinExistence type="predicted"/>
<dbReference type="PROSITE" id="PS51678">
    <property type="entry name" value="SAM_MT_PRMT"/>
    <property type="match status" value="1"/>
</dbReference>
<dbReference type="AlphaFoldDB" id="A0A058Z3W0"/>
<dbReference type="STRING" id="691883.A0A058Z3W0"/>
<dbReference type="RefSeq" id="XP_009497035.1">
    <property type="nucleotide sequence ID" value="XM_009498760.1"/>
</dbReference>
<dbReference type="CDD" id="cd02440">
    <property type="entry name" value="AdoMet_MTases"/>
    <property type="match status" value="1"/>
</dbReference>
<evidence type="ECO:0000259" key="7">
    <source>
        <dbReference type="Pfam" id="PF22528"/>
    </source>
</evidence>
<accession>A0A058Z3W0</accession>
<dbReference type="InterPro" id="IPR019410">
    <property type="entry name" value="Methyltransf_16"/>
</dbReference>
<feature type="domain" description="Protein arginine N-methyltransferase" evidence="7">
    <location>
        <begin position="294"/>
        <end position="389"/>
    </location>
</feature>
<name>A0A058Z3W0_FONAL</name>
<dbReference type="Gene3D" id="3.40.50.150">
    <property type="entry name" value="Vaccinia Virus protein VP39"/>
    <property type="match status" value="1"/>
</dbReference>
<evidence type="ECO:0000256" key="3">
    <source>
        <dbReference type="ARBA" id="ARBA00022679"/>
    </source>
</evidence>
<keyword evidence="4 6" id="KW-0949">S-adenosyl-L-methionine</keyword>
<dbReference type="EC" id="2.1.1.319" evidence="1"/>
<dbReference type="FunFam" id="3.40.50.150:FF:000003">
    <property type="entry name" value="Blast:Protein arginine N-methyltransferase 1"/>
    <property type="match status" value="1"/>
</dbReference>
<dbReference type="GeneID" id="20529621"/>
<dbReference type="Pfam" id="PF10294">
    <property type="entry name" value="Methyltransf_16"/>
    <property type="match status" value="1"/>
</dbReference>
<evidence type="ECO:0000256" key="5">
    <source>
        <dbReference type="ARBA" id="ARBA00049303"/>
    </source>
</evidence>
<gene>
    <name evidence="8" type="ORF">H696_04896</name>
</gene>
<evidence type="ECO:0000256" key="1">
    <source>
        <dbReference type="ARBA" id="ARBA00011925"/>
    </source>
</evidence>
<dbReference type="EMBL" id="KB932208">
    <property type="protein sequence ID" value="KCV68603.1"/>
    <property type="molecule type" value="Genomic_DNA"/>
</dbReference>
<dbReference type="GO" id="GO:0042054">
    <property type="term" value="F:histone methyltransferase activity"/>
    <property type="evidence" value="ECO:0007669"/>
    <property type="project" value="TreeGrafter"/>
</dbReference>
<protein>
    <recommendedName>
        <fullName evidence="1">type I protein arginine methyltransferase</fullName>
        <ecNumber evidence="1">2.1.1.319</ecNumber>
    </recommendedName>
</protein>
<reference evidence="8" key="1">
    <citation type="submission" date="2013-04" db="EMBL/GenBank/DDBJ databases">
        <title>The Genome Sequence of Fonticula alba ATCC 38817.</title>
        <authorList>
            <consortium name="The Broad Institute Genomics Platform"/>
            <person name="Russ C."/>
            <person name="Cuomo C."/>
            <person name="Burger G."/>
            <person name="Gray M.W."/>
            <person name="Holland P.W.H."/>
            <person name="King N."/>
            <person name="Lang F.B.F."/>
            <person name="Roger A.J."/>
            <person name="Ruiz-Trillo I."/>
            <person name="Brown M."/>
            <person name="Walker B."/>
            <person name="Young S."/>
            <person name="Zeng Q."/>
            <person name="Gargeya S."/>
            <person name="Fitzgerald M."/>
            <person name="Haas B."/>
            <person name="Abouelleil A."/>
            <person name="Allen A.W."/>
            <person name="Alvarado L."/>
            <person name="Arachchi H.M."/>
            <person name="Berlin A.M."/>
            <person name="Chapman S.B."/>
            <person name="Gainer-Dewar J."/>
            <person name="Goldberg J."/>
            <person name="Griggs A."/>
            <person name="Gujja S."/>
            <person name="Hansen M."/>
            <person name="Howarth C."/>
            <person name="Imamovic A."/>
            <person name="Ireland A."/>
            <person name="Larimer J."/>
            <person name="McCowan C."/>
            <person name="Murphy C."/>
            <person name="Pearson M."/>
            <person name="Poon T.W."/>
            <person name="Priest M."/>
            <person name="Roberts A."/>
            <person name="Saif S."/>
            <person name="Shea T."/>
            <person name="Sisk P."/>
            <person name="Sykes S."/>
            <person name="Wortman J."/>
            <person name="Nusbaum C."/>
            <person name="Birren B."/>
        </authorList>
    </citation>
    <scope>NUCLEOTIDE SEQUENCE [LARGE SCALE GENOMIC DNA]</scope>
    <source>
        <strain evidence="8">ATCC 38817</strain>
    </source>
</reference>
<dbReference type="eggNOG" id="KOG1499">
    <property type="taxonomic scope" value="Eukaryota"/>
</dbReference>
<dbReference type="PANTHER" id="PTHR11006">
    <property type="entry name" value="PROTEIN ARGININE N-METHYLTRANSFERASE"/>
    <property type="match status" value="1"/>
</dbReference>
<keyword evidence="9" id="KW-1185">Reference proteome</keyword>
<dbReference type="Pfam" id="PF22528">
    <property type="entry name" value="PRMT_C"/>
    <property type="match status" value="1"/>
</dbReference>
<dbReference type="PANTHER" id="PTHR11006:SF73">
    <property type="entry name" value="PROTEIN ARGININE N-METHYLTRANSFERASE 6"/>
    <property type="match status" value="1"/>
</dbReference>
<organism evidence="8">
    <name type="scientific">Fonticula alba</name>
    <name type="common">Slime mold</name>
    <dbReference type="NCBI Taxonomy" id="691883"/>
    <lineage>
        <taxon>Eukaryota</taxon>
        <taxon>Rotosphaerida</taxon>
        <taxon>Fonticulaceae</taxon>
        <taxon>Fonticula</taxon>
    </lineage>
</organism>
<sequence length="460" mass="49547">MTMPMPPSETSLSSLDQAYFSSYADLAIHASMLSDVSRTEAYRRAFTRAGELGLFAGKAVLEVGAGLGVLGIFAAREGGARHVYLVEASDIVHQLRKVIAAQPASIAERITIIHSRVEDAILPEKVDVIVSEWMGYGLLYESMLDSVLVARDNWLKEDGVLMPSRATISAALLGDGDLAMELVYDPDACLYADPSDPGQGRSLGDSQAMADPLTCLELLQESASALSNLNPAIRSQRVELWLALRRQADNHARDLWRQIGQQYDVDLAPVVAPVSRSGGDLQPAGLLAIGAAADFAARAVPFEASVATIQPPRVMTTPSVIWELDIAKASRSDLLDISCSMEQKVIHLDVPRAVGLWFDVHFDLPAAGPAITLSTSPFEETTHWMQTILPVAGSLHSPAADRAHGPLVPDAQVSFALRLHRPHSGSRFLLLDVEGLGPADNPGRTYCYKMSCGPDFDMTA</sequence>
<dbReference type="Proteomes" id="UP000030693">
    <property type="component" value="Unassembled WGS sequence"/>
</dbReference>
<dbReference type="InterPro" id="IPR025799">
    <property type="entry name" value="Arg_MeTrfase"/>
</dbReference>